<dbReference type="Gene3D" id="3.30.70.2060">
    <property type="match status" value="1"/>
</dbReference>
<dbReference type="Gene3D" id="3.30.70.2050">
    <property type="match status" value="1"/>
</dbReference>
<evidence type="ECO:0000313" key="3">
    <source>
        <dbReference type="Proteomes" id="UP000199470"/>
    </source>
</evidence>
<keyword evidence="3" id="KW-1185">Reference proteome</keyword>
<dbReference type="Proteomes" id="UP000199470">
    <property type="component" value="Unassembled WGS sequence"/>
</dbReference>
<accession>A0A1I4S0C7</accession>
<evidence type="ECO:0000256" key="1">
    <source>
        <dbReference type="SAM" id="SignalP"/>
    </source>
</evidence>
<evidence type="ECO:0000313" key="2">
    <source>
        <dbReference type="EMBL" id="SFM57992.1"/>
    </source>
</evidence>
<dbReference type="InterPro" id="IPR008719">
    <property type="entry name" value="N2O_reductase_NosL"/>
</dbReference>
<gene>
    <name evidence="2" type="ORF">SAMN02982985_04564</name>
</gene>
<feature type="chain" id="PRO_5011493268" evidence="1">
    <location>
        <begin position="39"/>
        <end position="180"/>
    </location>
</feature>
<dbReference type="AlphaFoldDB" id="A0A1I4S0C7"/>
<dbReference type="RefSeq" id="WP_174900641.1">
    <property type="nucleotide sequence ID" value="NZ_FOTW01000024.1"/>
</dbReference>
<dbReference type="SUPFAM" id="SSF160387">
    <property type="entry name" value="NosL/MerB-like"/>
    <property type="match status" value="1"/>
</dbReference>
<protein>
    <submittedName>
        <fullName evidence="2">Copper chaperone NosL</fullName>
    </submittedName>
</protein>
<dbReference type="STRING" id="758825.SAMN02982985_04564"/>
<dbReference type="Pfam" id="PF05573">
    <property type="entry name" value="NosL"/>
    <property type="match status" value="1"/>
</dbReference>
<feature type="signal peptide" evidence="1">
    <location>
        <begin position="1"/>
        <end position="38"/>
    </location>
</feature>
<sequence>MIASPRAARPATSRKMLGGLLLLALLGACSHTTPTAVAQEPGADTACVLDGMLLQDFPGPKGQIVYAEGKPDFFCDLMELFTTLRTPEQKRAVAGAYVQDMGKTDWAHPKGNWIPAKTAFFVIGSKLHGSMGPTLGAFSSAEDANKFIQQNGGKLLRFEQVTPEMADLSGGVMHDSGMSH</sequence>
<dbReference type="EMBL" id="FOTW01000024">
    <property type="protein sequence ID" value="SFM57992.1"/>
    <property type="molecule type" value="Genomic_DNA"/>
</dbReference>
<name>A0A1I4S0C7_9BURK</name>
<dbReference type="PANTHER" id="PTHR41247:SF1">
    <property type="entry name" value="HTH-TYPE TRANSCRIPTIONAL REPRESSOR YCNK"/>
    <property type="match status" value="1"/>
</dbReference>
<reference evidence="2 3" key="1">
    <citation type="submission" date="2016-10" db="EMBL/GenBank/DDBJ databases">
        <authorList>
            <person name="de Groot N.N."/>
        </authorList>
    </citation>
    <scope>NUCLEOTIDE SEQUENCE [LARGE SCALE GENOMIC DNA]</scope>
    <source>
        <strain evidence="2 3">ATCC 43154</strain>
    </source>
</reference>
<dbReference type="PROSITE" id="PS51257">
    <property type="entry name" value="PROKAR_LIPOPROTEIN"/>
    <property type="match status" value="1"/>
</dbReference>
<dbReference type="PANTHER" id="PTHR41247">
    <property type="entry name" value="HTH-TYPE TRANSCRIPTIONAL REPRESSOR YCNK"/>
    <property type="match status" value="1"/>
</dbReference>
<keyword evidence="1" id="KW-0732">Signal</keyword>
<organism evidence="2 3">
    <name type="scientific">Rugamonas rubra</name>
    <dbReference type="NCBI Taxonomy" id="758825"/>
    <lineage>
        <taxon>Bacteria</taxon>
        <taxon>Pseudomonadati</taxon>
        <taxon>Pseudomonadota</taxon>
        <taxon>Betaproteobacteria</taxon>
        <taxon>Burkholderiales</taxon>
        <taxon>Oxalobacteraceae</taxon>
        <taxon>Telluria group</taxon>
        <taxon>Rugamonas</taxon>
    </lineage>
</organism>
<proteinExistence type="predicted"/>